<keyword evidence="5 12" id="KW-0436">Ligase</keyword>
<dbReference type="InterPro" id="IPR006194">
    <property type="entry name" value="Gly-tRNA-synth_heterodimer"/>
</dbReference>
<keyword evidence="7" id="KW-0067">ATP-binding</keyword>
<dbReference type="GO" id="GO:0004820">
    <property type="term" value="F:glycine-tRNA ligase activity"/>
    <property type="evidence" value="ECO:0007669"/>
    <property type="project" value="UniProtKB-EC"/>
</dbReference>
<organism evidence="12 13">
    <name type="scientific">Acinetobacter ursingii</name>
    <dbReference type="NCBI Taxonomy" id="108980"/>
    <lineage>
        <taxon>Bacteria</taxon>
        <taxon>Pseudomonadati</taxon>
        <taxon>Pseudomonadota</taxon>
        <taxon>Gammaproteobacteria</taxon>
        <taxon>Moraxellales</taxon>
        <taxon>Moraxellaceae</taxon>
        <taxon>Acinetobacter</taxon>
    </lineage>
</organism>
<dbReference type="GO" id="GO:0005524">
    <property type="term" value="F:ATP binding"/>
    <property type="evidence" value="ECO:0007669"/>
    <property type="project" value="UniProtKB-KW"/>
</dbReference>
<dbReference type="PANTHER" id="PTHR30075:SF2">
    <property type="entry name" value="GLYCINE--TRNA LIGASE, CHLOROPLASTIC_MITOCHONDRIAL 2"/>
    <property type="match status" value="1"/>
</dbReference>
<dbReference type="PANTHER" id="PTHR30075">
    <property type="entry name" value="GLYCYL-TRNA SYNTHETASE"/>
    <property type="match status" value="1"/>
</dbReference>
<evidence type="ECO:0000256" key="4">
    <source>
        <dbReference type="ARBA" id="ARBA00018257"/>
    </source>
</evidence>
<dbReference type="GO" id="GO:0006426">
    <property type="term" value="P:glycyl-tRNA aminoacylation"/>
    <property type="evidence" value="ECO:0007669"/>
    <property type="project" value="InterPro"/>
</dbReference>
<evidence type="ECO:0000256" key="5">
    <source>
        <dbReference type="ARBA" id="ARBA00022598"/>
    </source>
</evidence>
<evidence type="ECO:0000256" key="10">
    <source>
        <dbReference type="ARBA" id="ARBA00031660"/>
    </source>
</evidence>
<keyword evidence="8" id="KW-0648">Protein biosynthesis</keyword>
<evidence type="ECO:0000256" key="8">
    <source>
        <dbReference type="ARBA" id="ARBA00022917"/>
    </source>
</evidence>
<evidence type="ECO:0000313" key="13">
    <source>
        <dbReference type="Proteomes" id="UP000263596"/>
    </source>
</evidence>
<dbReference type="Proteomes" id="UP000263596">
    <property type="component" value="Unassembled WGS sequence"/>
</dbReference>
<dbReference type="GO" id="GO:0005829">
    <property type="term" value="C:cytosol"/>
    <property type="evidence" value="ECO:0007669"/>
    <property type="project" value="TreeGrafter"/>
</dbReference>
<dbReference type="Gene3D" id="1.20.58.180">
    <property type="entry name" value="Class II aaRS and biotin synthetases, domain 2"/>
    <property type="match status" value="1"/>
</dbReference>
<dbReference type="PROSITE" id="PS50861">
    <property type="entry name" value="AA_TRNA_LIGASE_II_GLYAB"/>
    <property type="match status" value="1"/>
</dbReference>
<dbReference type="AlphaFoldDB" id="A0A3D2SKM9"/>
<protein>
    <recommendedName>
        <fullName evidence="4">Glycine--tRNA ligase alpha subunit</fullName>
        <ecNumber evidence="3">6.1.1.14</ecNumber>
    </recommendedName>
    <alternativeName>
        <fullName evidence="10">Glycyl-tRNA synthetase alpha subunit</fullName>
    </alternativeName>
</protein>
<name>A0A3D2SKM9_9GAMM</name>
<proteinExistence type="inferred from homology"/>
<evidence type="ECO:0000256" key="7">
    <source>
        <dbReference type="ARBA" id="ARBA00022840"/>
    </source>
</evidence>
<evidence type="ECO:0000256" key="6">
    <source>
        <dbReference type="ARBA" id="ARBA00022741"/>
    </source>
</evidence>
<evidence type="ECO:0000256" key="2">
    <source>
        <dbReference type="ARBA" id="ARBA00011209"/>
    </source>
</evidence>
<comment type="catalytic activity">
    <reaction evidence="11">
        <text>tRNA(Gly) + glycine + ATP = glycyl-tRNA(Gly) + AMP + diphosphate</text>
        <dbReference type="Rhea" id="RHEA:16013"/>
        <dbReference type="Rhea" id="RHEA-COMP:9664"/>
        <dbReference type="Rhea" id="RHEA-COMP:9683"/>
        <dbReference type="ChEBI" id="CHEBI:30616"/>
        <dbReference type="ChEBI" id="CHEBI:33019"/>
        <dbReference type="ChEBI" id="CHEBI:57305"/>
        <dbReference type="ChEBI" id="CHEBI:78442"/>
        <dbReference type="ChEBI" id="CHEBI:78522"/>
        <dbReference type="ChEBI" id="CHEBI:456215"/>
        <dbReference type="EC" id="6.1.1.14"/>
    </reaction>
</comment>
<dbReference type="EC" id="6.1.1.14" evidence="3"/>
<sequence length="227" mass="25737">DSLKAIGIDTLTHDIRFVEDNWESPTLGAWGLGWEVWLNGMEVTQFTYFQQVGGVECYPVTGEITYGLERLAMYLQGVDSVYDLVWTKGQFGTVTYGDVFHQNEVEQSTYNFEYAPVEKLFELFDFYESEAVRLIDAKLSLPAYEQVVKASHTFNLLDARGAISVTERQRYILRVRTLARAIAQSYVQARAELGFPMAEPHLRDEVLAQLKAQADSDAAKAQKAENK</sequence>
<comment type="subunit">
    <text evidence="2">Tetramer of two alpha and two beta subunits.</text>
</comment>
<feature type="non-terminal residue" evidence="12">
    <location>
        <position position="1"/>
    </location>
</feature>
<keyword evidence="6" id="KW-0547">Nucleotide-binding</keyword>
<dbReference type="InterPro" id="IPR045864">
    <property type="entry name" value="aa-tRNA-synth_II/BPL/LPL"/>
</dbReference>
<gene>
    <name evidence="12" type="ORF">DHW29_02265</name>
</gene>
<dbReference type="InterPro" id="IPR002310">
    <property type="entry name" value="Gly-tRNA_ligase_asu"/>
</dbReference>
<keyword evidence="9" id="KW-0030">Aminoacyl-tRNA synthetase</keyword>
<dbReference type="SUPFAM" id="SSF55681">
    <property type="entry name" value="Class II aaRS and biotin synthetases"/>
    <property type="match status" value="1"/>
</dbReference>
<comment type="similarity">
    <text evidence="1">Belongs to the class-II aminoacyl-tRNA synthetase family.</text>
</comment>
<evidence type="ECO:0000256" key="1">
    <source>
        <dbReference type="ARBA" id="ARBA00008226"/>
    </source>
</evidence>
<evidence type="ECO:0000256" key="9">
    <source>
        <dbReference type="ARBA" id="ARBA00023146"/>
    </source>
</evidence>
<accession>A0A3D2SKM9</accession>
<evidence type="ECO:0000256" key="3">
    <source>
        <dbReference type="ARBA" id="ARBA00012829"/>
    </source>
</evidence>
<evidence type="ECO:0000313" key="12">
    <source>
        <dbReference type="EMBL" id="HCK29125.1"/>
    </source>
</evidence>
<evidence type="ECO:0000256" key="11">
    <source>
        <dbReference type="ARBA" id="ARBA00047937"/>
    </source>
</evidence>
<dbReference type="Pfam" id="PF02091">
    <property type="entry name" value="tRNA-synt_2e"/>
    <property type="match status" value="1"/>
</dbReference>
<reference evidence="12 13" key="1">
    <citation type="journal article" date="2018" name="Nat. Biotechnol.">
        <title>A standardized bacterial taxonomy based on genome phylogeny substantially revises the tree of life.</title>
        <authorList>
            <person name="Parks D.H."/>
            <person name="Chuvochina M."/>
            <person name="Waite D.W."/>
            <person name="Rinke C."/>
            <person name="Skarshewski A."/>
            <person name="Chaumeil P.A."/>
            <person name="Hugenholtz P."/>
        </authorList>
    </citation>
    <scope>NUCLEOTIDE SEQUENCE [LARGE SCALE GENOMIC DNA]</scope>
    <source>
        <strain evidence="12">UBA9669</strain>
    </source>
</reference>
<dbReference type="PRINTS" id="PR01044">
    <property type="entry name" value="TRNASYNTHGA"/>
</dbReference>
<comment type="caution">
    <text evidence="12">The sequence shown here is derived from an EMBL/GenBank/DDBJ whole genome shotgun (WGS) entry which is preliminary data.</text>
</comment>
<dbReference type="EMBL" id="DPVE01000038">
    <property type="protein sequence ID" value="HCK29125.1"/>
    <property type="molecule type" value="Genomic_DNA"/>
</dbReference>
<dbReference type="Gene3D" id="3.30.930.10">
    <property type="entry name" value="Bira Bifunctional Protein, Domain 2"/>
    <property type="match status" value="1"/>
</dbReference>